<feature type="compositionally biased region" description="Acidic residues" evidence="1">
    <location>
        <begin position="19"/>
        <end position="34"/>
    </location>
</feature>
<gene>
    <name evidence="3" type="ORF">HPB48_026141</name>
</gene>
<evidence type="ECO:0000256" key="1">
    <source>
        <dbReference type="SAM" id="MobiDB-lite"/>
    </source>
</evidence>
<evidence type="ECO:0000259" key="2">
    <source>
        <dbReference type="Pfam" id="PF03372"/>
    </source>
</evidence>
<evidence type="ECO:0000313" key="4">
    <source>
        <dbReference type="Proteomes" id="UP000821853"/>
    </source>
</evidence>
<dbReference type="OrthoDB" id="7762009at2759"/>
<dbReference type="AlphaFoldDB" id="A0A9J6HA25"/>
<dbReference type="OMA" id="YHARELV"/>
<dbReference type="GO" id="GO:0003824">
    <property type="term" value="F:catalytic activity"/>
    <property type="evidence" value="ECO:0007669"/>
    <property type="project" value="InterPro"/>
</dbReference>
<keyword evidence="4" id="KW-1185">Reference proteome</keyword>
<feature type="domain" description="Endonuclease/exonuclease/phosphatase" evidence="2">
    <location>
        <begin position="79"/>
        <end position="219"/>
    </location>
</feature>
<accession>A0A9J6HA25</accession>
<feature type="compositionally biased region" description="Basic residues" evidence="1">
    <location>
        <begin position="39"/>
        <end position="54"/>
    </location>
</feature>
<comment type="caution">
    <text evidence="3">The sequence shown here is derived from an EMBL/GenBank/DDBJ whole genome shotgun (WGS) entry which is preliminary data.</text>
</comment>
<dbReference type="Proteomes" id="UP000821853">
    <property type="component" value="Unassembled WGS sequence"/>
</dbReference>
<name>A0A9J6HA25_HAELO</name>
<feature type="region of interest" description="Disordered" evidence="1">
    <location>
        <begin position="1"/>
        <end position="63"/>
    </location>
</feature>
<dbReference type="Pfam" id="PF03372">
    <property type="entry name" value="Exo_endo_phos"/>
    <property type="match status" value="1"/>
</dbReference>
<dbReference type="VEuPathDB" id="VectorBase:HLOH_058252"/>
<sequence length="223" mass="25667">MEVRTNEDSSCGSPQPLVIDEDEFPMETEQEDGRDELRRTKHRAKRQKKKKRTQARAMTKSSKIKASPATLLLMLLRLGTLNVRGFKDENKQRDVIHFARMHNVDILLLQETNLSRAAEVYELKRKFSVDCFFSLTTRQFCGAGILILKKDLLHKHFFHQDYCGSILTLDLTVKGTNIRTANIYAPVKESEQNQFFETLNAYLTHSMPIIQGGGDFNNVLNFD</sequence>
<evidence type="ECO:0000313" key="3">
    <source>
        <dbReference type="EMBL" id="KAH9384148.1"/>
    </source>
</evidence>
<dbReference type="InterPro" id="IPR005135">
    <property type="entry name" value="Endo/exonuclease/phosphatase"/>
</dbReference>
<dbReference type="SUPFAM" id="SSF56219">
    <property type="entry name" value="DNase I-like"/>
    <property type="match status" value="1"/>
</dbReference>
<dbReference type="EMBL" id="JABSTR010001673">
    <property type="protein sequence ID" value="KAH9384148.1"/>
    <property type="molecule type" value="Genomic_DNA"/>
</dbReference>
<reference evidence="3 4" key="1">
    <citation type="journal article" date="2020" name="Cell">
        <title>Large-Scale Comparative Analyses of Tick Genomes Elucidate Their Genetic Diversity and Vector Capacities.</title>
        <authorList>
            <consortium name="Tick Genome and Microbiome Consortium (TIGMIC)"/>
            <person name="Jia N."/>
            <person name="Wang J."/>
            <person name="Shi W."/>
            <person name="Du L."/>
            <person name="Sun Y."/>
            <person name="Zhan W."/>
            <person name="Jiang J.F."/>
            <person name="Wang Q."/>
            <person name="Zhang B."/>
            <person name="Ji P."/>
            <person name="Bell-Sakyi L."/>
            <person name="Cui X.M."/>
            <person name="Yuan T.T."/>
            <person name="Jiang B.G."/>
            <person name="Yang W.F."/>
            <person name="Lam T.T."/>
            <person name="Chang Q.C."/>
            <person name="Ding S.J."/>
            <person name="Wang X.J."/>
            <person name="Zhu J.G."/>
            <person name="Ruan X.D."/>
            <person name="Zhao L."/>
            <person name="Wei J.T."/>
            <person name="Ye R.Z."/>
            <person name="Que T.C."/>
            <person name="Du C.H."/>
            <person name="Zhou Y.H."/>
            <person name="Cheng J.X."/>
            <person name="Dai P.F."/>
            <person name="Guo W.B."/>
            <person name="Han X.H."/>
            <person name="Huang E.J."/>
            <person name="Li L.F."/>
            <person name="Wei W."/>
            <person name="Gao Y.C."/>
            <person name="Liu J.Z."/>
            <person name="Shao H.Z."/>
            <person name="Wang X."/>
            <person name="Wang C.C."/>
            <person name="Yang T.C."/>
            <person name="Huo Q.B."/>
            <person name="Li W."/>
            <person name="Chen H.Y."/>
            <person name="Chen S.E."/>
            <person name="Zhou L.G."/>
            <person name="Ni X.B."/>
            <person name="Tian J.H."/>
            <person name="Sheng Y."/>
            <person name="Liu T."/>
            <person name="Pan Y.S."/>
            <person name="Xia L.Y."/>
            <person name="Li J."/>
            <person name="Zhao F."/>
            <person name="Cao W.C."/>
        </authorList>
    </citation>
    <scope>NUCLEOTIDE SEQUENCE [LARGE SCALE GENOMIC DNA]</scope>
    <source>
        <strain evidence="3">HaeL-2018</strain>
    </source>
</reference>
<organism evidence="3 4">
    <name type="scientific">Haemaphysalis longicornis</name>
    <name type="common">Bush tick</name>
    <dbReference type="NCBI Taxonomy" id="44386"/>
    <lineage>
        <taxon>Eukaryota</taxon>
        <taxon>Metazoa</taxon>
        <taxon>Ecdysozoa</taxon>
        <taxon>Arthropoda</taxon>
        <taxon>Chelicerata</taxon>
        <taxon>Arachnida</taxon>
        <taxon>Acari</taxon>
        <taxon>Parasitiformes</taxon>
        <taxon>Ixodida</taxon>
        <taxon>Ixodoidea</taxon>
        <taxon>Ixodidae</taxon>
        <taxon>Haemaphysalinae</taxon>
        <taxon>Haemaphysalis</taxon>
    </lineage>
</organism>
<proteinExistence type="predicted"/>
<dbReference type="Gene3D" id="3.60.10.10">
    <property type="entry name" value="Endonuclease/exonuclease/phosphatase"/>
    <property type="match status" value="1"/>
</dbReference>
<dbReference type="InterPro" id="IPR036691">
    <property type="entry name" value="Endo/exonu/phosph_ase_sf"/>
</dbReference>
<protein>
    <recommendedName>
        <fullName evidence="2">Endonuclease/exonuclease/phosphatase domain-containing protein</fullName>
    </recommendedName>
</protein>